<protein>
    <submittedName>
        <fullName evidence="2">Somatostatin receptor subtype 5 variant 1</fullName>
    </submittedName>
</protein>
<dbReference type="AlphaFoldDB" id="D7NVX5"/>
<name>D7NVX5_RAT</name>
<keyword evidence="1" id="KW-1133">Transmembrane helix</keyword>
<evidence type="ECO:0000256" key="1">
    <source>
        <dbReference type="SAM" id="Phobius"/>
    </source>
</evidence>
<evidence type="ECO:0000313" key="2">
    <source>
        <dbReference type="EMBL" id="ADE62526.1"/>
    </source>
</evidence>
<accession>D7NVX5</accession>
<sequence length="115" mass="11889">MEPLSLASTPSWNASAASSGNHNWSLVGSASPMGARAVLVPVLYLLVCTVGLSGNTLVIYVVLRHAKMKTRVGGLRPHCPHAAARPMGSCRPAGFECPCNTLGVLQASTVLSSGF</sequence>
<feature type="transmembrane region" description="Helical" evidence="1">
    <location>
        <begin position="40"/>
        <end position="63"/>
    </location>
</feature>
<dbReference type="PRINTS" id="PR00591">
    <property type="entry name" value="SOMATOSTTN5R"/>
</dbReference>
<organism evidence="2">
    <name type="scientific">Rattus norvegicus</name>
    <name type="common">Rat</name>
    <dbReference type="NCBI Taxonomy" id="10116"/>
    <lineage>
        <taxon>Eukaryota</taxon>
        <taxon>Metazoa</taxon>
        <taxon>Chordata</taxon>
        <taxon>Craniata</taxon>
        <taxon>Vertebrata</taxon>
        <taxon>Euteleostomi</taxon>
        <taxon>Mammalia</taxon>
        <taxon>Eutheria</taxon>
        <taxon>Euarchontoglires</taxon>
        <taxon>Glires</taxon>
        <taxon>Rodentia</taxon>
        <taxon>Myomorpha</taxon>
        <taxon>Muroidea</taxon>
        <taxon>Muridae</taxon>
        <taxon>Murinae</taxon>
        <taxon>Rattus</taxon>
    </lineage>
</organism>
<reference evidence="2" key="1">
    <citation type="journal article" date="2010" name="Cell. Mol. Life Sci.">
        <title>Identification and characterization of new functional truncated variants of somatostatin receptor subtype 5 in rodents.</title>
        <authorList>
            <person name="Cordoba-Chacon J."/>
            <person name="Gahete M.D."/>
            <person name="Duran-Prado M."/>
            <person name="Pozo-Salas A.I."/>
            <person name="Malagon M.M."/>
            <person name="Gracia-Navarro F."/>
            <person name="Kineman R.D."/>
            <person name="Luque R.M."/>
            <person name="Castano J.P."/>
        </authorList>
    </citation>
    <scope>NUCLEOTIDE SEQUENCE</scope>
    <source>
        <strain evidence="2">W</strain>
    </source>
</reference>
<dbReference type="GO" id="GO:0004994">
    <property type="term" value="F:somatostatin receptor activity"/>
    <property type="evidence" value="ECO:0007669"/>
    <property type="project" value="InterPro"/>
</dbReference>
<keyword evidence="1" id="KW-0472">Membrane</keyword>
<dbReference type="InterPro" id="IPR001184">
    <property type="entry name" value="Somatstn_rcpt_5"/>
</dbReference>
<dbReference type="EMBL" id="GQ359778">
    <property type="protein sequence ID" value="ADE62526.1"/>
    <property type="molecule type" value="mRNA"/>
</dbReference>
<dbReference type="Gene3D" id="6.20.400.20">
    <property type="match status" value="1"/>
</dbReference>
<dbReference type="SUPFAM" id="SSF81321">
    <property type="entry name" value="Family A G protein-coupled receptor-like"/>
    <property type="match status" value="1"/>
</dbReference>
<keyword evidence="1" id="KW-0812">Transmembrane</keyword>
<keyword evidence="2" id="KW-0675">Receptor</keyword>
<proteinExistence type="evidence at transcript level"/>
<dbReference type="GO" id="GO:0016020">
    <property type="term" value="C:membrane"/>
    <property type="evidence" value="ECO:0007669"/>
    <property type="project" value="InterPro"/>
</dbReference>